<dbReference type="PANTHER" id="PTHR43191">
    <property type="entry name" value="RRNA METHYLTRANSFERASE 3"/>
    <property type="match status" value="1"/>
</dbReference>
<proteinExistence type="inferred from homology"/>
<dbReference type="HOGENOM" id="CLU_021322_3_2_0"/>
<dbReference type="CDD" id="cd18095">
    <property type="entry name" value="SpoU-like_rRNA-MTase"/>
    <property type="match status" value="1"/>
</dbReference>
<dbReference type="InterPro" id="IPR001537">
    <property type="entry name" value="SpoU_MeTrfase"/>
</dbReference>
<dbReference type="PANTHER" id="PTHR43191:SF2">
    <property type="entry name" value="RRNA METHYLTRANSFERASE 3, MITOCHONDRIAL"/>
    <property type="match status" value="1"/>
</dbReference>
<dbReference type="KEGG" id="caci:CLOAM0400"/>
<accession>B0VG80</accession>
<dbReference type="GO" id="GO:0032259">
    <property type="term" value="P:methylation"/>
    <property type="evidence" value="ECO:0007669"/>
    <property type="project" value="UniProtKB-KW"/>
</dbReference>
<dbReference type="STRING" id="459349.CLOAM0400"/>
<reference evidence="6 7" key="1">
    <citation type="journal article" date="2008" name="J. Bacteriol.">
        <title>'Candidatus Cloacamonas acidaminovorans': genome sequence reconstruction provides a first glimpse of a new bacterial division.</title>
        <authorList>
            <person name="Pelletier E."/>
            <person name="Kreimeyer A."/>
            <person name="Bocs S."/>
            <person name="Rouy Z."/>
            <person name="Gyapay G."/>
            <person name="Chouari R."/>
            <person name="Riviere D."/>
            <person name="Ganesan A."/>
            <person name="Daegelen P."/>
            <person name="Sghir A."/>
            <person name="Cohen G.N."/>
            <person name="Medigue C."/>
            <person name="Weissenbach J."/>
            <person name="Le Paslier D."/>
        </authorList>
    </citation>
    <scope>NUCLEOTIDE SEQUENCE [LARGE SCALE GENOMIC DNA]</scope>
    <source>
        <strain evidence="7">Evry</strain>
    </source>
</reference>
<dbReference type="InterPro" id="IPR029064">
    <property type="entry name" value="Ribosomal_eL30-like_sf"/>
</dbReference>
<evidence type="ECO:0000313" key="7">
    <source>
        <dbReference type="Proteomes" id="UP000002019"/>
    </source>
</evidence>
<dbReference type="Pfam" id="PF22435">
    <property type="entry name" value="MRM3-like_sub_bind"/>
    <property type="match status" value="1"/>
</dbReference>
<dbReference type="EMBL" id="CU466930">
    <property type="protein sequence ID" value="CAO80303.1"/>
    <property type="molecule type" value="Genomic_DNA"/>
</dbReference>
<gene>
    <name evidence="6" type="ordered locus">CLOAM0400</name>
</gene>
<sequence>MMRENVAVPKMSNEHLRYLSKLKQKKFRLQEGLVIVEGKRTLEQLFAWDIKAKELYIVESEPIVSAAISYTVSEQGMKRLCDSEQPQKIAGLFSLPKPRKIAFKKAFYLDDISDPGNLGTIFRIAAAFNIDCLILSPKTCEISSPKVIRASLGAVYKVPFFFCEMEKLQELKAHIFALDMQGKIPLTNFAPPSEPYIVALGNEAKGISSSILKIAEETLCIPMPGEMESLNVSVSSAILAYTLSLN</sequence>
<dbReference type="Gene3D" id="3.30.1330.30">
    <property type="match status" value="1"/>
</dbReference>
<evidence type="ECO:0000256" key="3">
    <source>
        <dbReference type="ARBA" id="ARBA00022679"/>
    </source>
</evidence>
<keyword evidence="2 6" id="KW-0489">Methyltransferase</keyword>
<dbReference type="Gene3D" id="3.40.1280.10">
    <property type="match status" value="1"/>
</dbReference>
<dbReference type="GO" id="GO:0003723">
    <property type="term" value="F:RNA binding"/>
    <property type="evidence" value="ECO:0007669"/>
    <property type="project" value="InterPro"/>
</dbReference>
<organism evidence="6 7">
    <name type="scientific">Cloacimonas acidaminovorans (strain Evry)</name>
    <dbReference type="NCBI Taxonomy" id="459349"/>
    <lineage>
        <taxon>Bacteria</taxon>
        <taxon>Pseudomonadati</taxon>
        <taxon>Candidatus Cloacimonadota</taxon>
        <taxon>Candidatus Cloacimonadia</taxon>
        <taxon>Candidatus Cloacimonadales</taxon>
        <taxon>Candidatus Cloacimonadaceae</taxon>
        <taxon>Candidatus Cloacimonas</taxon>
    </lineage>
</organism>
<dbReference type="SUPFAM" id="SSF75217">
    <property type="entry name" value="alpha/beta knot"/>
    <property type="match status" value="1"/>
</dbReference>
<evidence type="ECO:0000259" key="4">
    <source>
        <dbReference type="Pfam" id="PF00588"/>
    </source>
</evidence>
<evidence type="ECO:0000256" key="2">
    <source>
        <dbReference type="ARBA" id="ARBA00022603"/>
    </source>
</evidence>
<dbReference type="eggNOG" id="COG0566">
    <property type="taxonomic scope" value="Bacteria"/>
</dbReference>
<dbReference type="InterPro" id="IPR029028">
    <property type="entry name" value="Alpha/beta_knot_MTases"/>
</dbReference>
<keyword evidence="7" id="KW-1185">Reference proteome</keyword>
<dbReference type="InterPro" id="IPR053888">
    <property type="entry name" value="MRM3-like_sub_bind"/>
</dbReference>
<name>B0VG80_CLOAI</name>
<protein>
    <submittedName>
        <fullName evidence="6">rRNA methylase</fullName>
    </submittedName>
</protein>
<dbReference type="SUPFAM" id="SSF55315">
    <property type="entry name" value="L30e-like"/>
    <property type="match status" value="1"/>
</dbReference>
<evidence type="ECO:0000256" key="1">
    <source>
        <dbReference type="ARBA" id="ARBA00007228"/>
    </source>
</evidence>
<evidence type="ECO:0000259" key="5">
    <source>
        <dbReference type="Pfam" id="PF22435"/>
    </source>
</evidence>
<feature type="domain" description="tRNA/rRNA methyltransferase SpoU type" evidence="4">
    <location>
        <begin position="107"/>
        <end position="241"/>
    </location>
</feature>
<dbReference type="GO" id="GO:0006396">
    <property type="term" value="P:RNA processing"/>
    <property type="evidence" value="ECO:0007669"/>
    <property type="project" value="InterPro"/>
</dbReference>
<dbReference type="Proteomes" id="UP000002019">
    <property type="component" value="Chromosome"/>
</dbReference>
<dbReference type="GO" id="GO:0008173">
    <property type="term" value="F:RNA methyltransferase activity"/>
    <property type="evidence" value="ECO:0007669"/>
    <property type="project" value="InterPro"/>
</dbReference>
<dbReference type="Pfam" id="PF00588">
    <property type="entry name" value="SpoU_methylase"/>
    <property type="match status" value="1"/>
</dbReference>
<dbReference type="AlphaFoldDB" id="B0VG80"/>
<dbReference type="InterPro" id="IPR051259">
    <property type="entry name" value="rRNA_Methyltransferase"/>
</dbReference>
<dbReference type="InterPro" id="IPR029026">
    <property type="entry name" value="tRNA_m1G_MTases_N"/>
</dbReference>
<feature type="domain" description="MRM3-like substrate binding" evidence="5">
    <location>
        <begin position="13"/>
        <end position="91"/>
    </location>
</feature>
<evidence type="ECO:0000313" key="6">
    <source>
        <dbReference type="EMBL" id="CAO80303.1"/>
    </source>
</evidence>
<keyword evidence="3" id="KW-0808">Transferase</keyword>
<comment type="similarity">
    <text evidence="1">Belongs to the class IV-like SAM-binding methyltransferase superfamily. RNA methyltransferase TrmH family.</text>
</comment>